<reference evidence="1" key="1">
    <citation type="journal article" date="2021" name="Nat. Commun.">
        <title>Genetic determinants of endophytism in the Arabidopsis root mycobiome.</title>
        <authorList>
            <person name="Mesny F."/>
            <person name="Miyauchi S."/>
            <person name="Thiergart T."/>
            <person name="Pickel B."/>
            <person name="Atanasova L."/>
            <person name="Karlsson M."/>
            <person name="Huettel B."/>
            <person name="Barry K.W."/>
            <person name="Haridas S."/>
            <person name="Chen C."/>
            <person name="Bauer D."/>
            <person name="Andreopoulos W."/>
            <person name="Pangilinan J."/>
            <person name="LaButti K."/>
            <person name="Riley R."/>
            <person name="Lipzen A."/>
            <person name="Clum A."/>
            <person name="Drula E."/>
            <person name="Henrissat B."/>
            <person name="Kohler A."/>
            <person name="Grigoriev I.V."/>
            <person name="Martin F.M."/>
            <person name="Hacquard S."/>
        </authorList>
    </citation>
    <scope>NUCLEOTIDE SEQUENCE</scope>
    <source>
        <strain evidence="1">MPI-SDFR-AT-0120</strain>
    </source>
</reference>
<dbReference type="OrthoDB" id="3800625at2759"/>
<accession>A0A8K0R1R5</accession>
<organism evidence="1 2">
    <name type="scientific">Paraphoma chrysanthemicola</name>
    <dbReference type="NCBI Taxonomy" id="798071"/>
    <lineage>
        <taxon>Eukaryota</taxon>
        <taxon>Fungi</taxon>
        <taxon>Dikarya</taxon>
        <taxon>Ascomycota</taxon>
        <taxon>Pezizomycotina</taxon>
        <taxon>Dothideomycetes</taxon>
        <taxon>Pleosporomycetidae</taxon>
        <taxon>Pleosporales</taxon>
        <taxon>Pleosporineae</taxon>
        <taxon>Phaeosphaeriaceae</taxon>
        <taxon>Paraphoma</taxon>
    </lineage>
</organism>
<sequence length="322" mass="37019">MDFHKRFPTYETFMNPDVRALSKERLQEKLRENLKNSLITKAYSDQNCYMRCKPAGNGSVRGPGEKTYQYDGHSVNCKPGCYDPVSGNFDRLYGFDDGKVTQQPWSLNEERITEESWGAYARKDYTGYLPGRIDLNPYHDQIKDHTPILPVCYSTVGLGNDRKGLPCSCGDKYGNETFMVLNADYWRGQDYKDETDKFKTCLDRFKDMAGIHPGVFMINMCNAYYHLLVPVGQGTKSEKENKGAYKENLAMCDRIRWDHIWNEDSGDRAVDRAVCKTWREYAKSKHRDGGHSDFSWANSVLRKADICGKEHKKGKKGGKKNQ</sequence>
<dbReference type="Proteomes" id="UP000813461">
    <property type="component" value="Unassembled WGS sequence"/>
</dbReference>
<name>A0A8K0R1R5_9PLEO</name>
<keyword evidence="2" id="KW-1185">Reference proteome</keyword>
<proteinExistence type="predicted"/>
<dbReference type="AlphaFoldDB" id="A0A8K0R1R5"/>
<evidence type="ECO:0000313" key="1">
    <source>
        <dbReference type="EMBL" id="KAH7082161.1"/>
    </source>
</evidence>
<gene>
    <name evidence="1" type="ORF">FB567DRAFT_530708</name>
</gene>
<dbReference type="EMBL" id="JAGMVJ010000014">
    <property type="protein sequence ID" value="KAH7082161.1"/>
    <property type="molecule type" value="Genomic_DNA"/>
</dbReference>
<comment type="caution">
    <text evidence="1">The sequence shown here is derived from an EMBL/GenBank/DDBJ whole genome shotgun (WGS) entry which is preliminary data.</text>
</comment>
<evidence type="ECO:0000313" key="2">
    <source>
        <dbReference type="Proteomes" id="UP000813461"/>
    </source>
</evidence>
<protein>
    <submittedName>
        <fullName evidence="1">Uncharacterized protein</fullName>
    </submittedName>
</protein>